<evidence type="ECO:0000256" key="2">
    <source>
        <dbReference type="ARBA" id="ARBA00023157"/>
    </source>
</evidence>
<comment type="caution">
    <text evidence="6">The sequence shown here is derived from an EMBL/GenBank/DDBJ whole genome shotgun (WGS) entry which is preliminary data.</text>
</comment>
<dbReference type="SUPFAM" id="SSF49899">
    <property type="entry name" value="Concanavalin A-like lectins/glucanases"/>
    <property type="match status" value="1"/>
</dbReference>
<keyword evidence="4" id="KW-0812">Transmembrane</keyword>
<dbReference type="EMBL" id="JBHMQV010000009">
    <property type="protein sequence ID" value="MFC0844053.1"/>
    <property type="molecule type" value="Genomic_DNA"/>
</dbReference>
<gene>
    <name evidence="6" type="ORF">ACFH04_10070</name>
</gene>
<protein>
    <submittedName>
        <fullName evidence="6">LamG domain-containing protein</fullName>
    </submittedName>
</protein>
<reference evidence="6 7" key="1">
    <citation type="submission" date="2024-09" db="EMBL/GenBank/DDBJ databases">
        <authorList>
            <person name="Sun Q."/>
            <person name="Mori K."/>
        </authorList>
    </citation>
    <scope>NUCLEOTIDE SEQUENCE [LARGE SCALE GENOMIC DNA]</scope>
    <source>
        <strain evidence="6 7">JCM 4557</strain>
    </source>
</reference>
<dbReference type="Gene3D" id="2.60.120.200">
    <property type="match status" value="1"/>
</dbReference>
<evidence type="ECO:0000256" key="1">
    <source>
        <dbReference type="ARBA" id="ARBA00022729"/>
    </source>
</evidence>
<proteinExistence type="predicted"/>
<dbReference type="InterPro" id="IPR013320">
    <property type="entry name" value="ConA-like_dom_sf"/>
</dbReference>
<evidence type="ECO:0000259" key="5">
    <source>
        <dbReference type="SMART" id="SM00560"/>
    </source>
</evidence>
<evidence type="ECO:0000313" key="6">
    <source>
        <dbReference type="EMBL" id="MFC0844053.1"/>
    </source>
</evidence>
<keyword evidence="1" id="KW-0732">Signal</keyword>
<keyword evidence="7" id="KW-1185">Reference proteome</keyword>
<dbReference type="InterPro" id="IPR006558">
    <property type="entry name" value="LamG-like"/>
</dbReference>
<feature type="region of interest" description="Disordered" evidence="3">
    <location>
        <begin position="1"/>
        <end position="26"/>
    </location>
</feature>
<name>A0ABV6TE15_9ACTN</name>
<organism evidence="6 7">
    <name type="scientific">Streptomyces noboritoensis</name>
    <dbReference type="NCBI Taxonomy" id="67337"/>
    <lineage>
        <taxon>Bacteria</taxon>
        <taxon>Bacillati</taxon>
        <taxon>Actinomycetota</taxon>
        <taxon>Actinomycetes</taxon>
        <taxon>Kitasatosporales</taxon>
        <taxon>Streptomycetaceae</taxon>
        <taxon>Streptomyces</taxon>
    </lineage>
</organism>
<feature type="domain" description="LamG-like jellyroll fold" evidence="5">
    <location>
        <begin position="148"/>
        <end position="280"/>
    </location>
</feature>
<accession>A0ABV6TE15</accession>
<evidence type="ECO:0000256" key="4">
    <source>
        <dbReference type="SAM" id="Phobius"/>
    </source>
</evidence>
<dbReference type="SMART" id="SM00560">
    <property type="entry name" value="LamGL"/>
    <property type="match status" value="1"/>
</dbReference>
<dbReference type="Proteomes" id="UP001589887">
    <property type="component" value="Unassembled WGS sequence"/>
</dbReference>
<keyword evidence="2" id="KW-1015">Disulfide bond</keyword>
<sequence length="292" mass="30989">MNRFRAPPVSHTQKPVVPEHSRENPMNQPRTVVRWSLIALIAVLAVSLTFVLVAMNDDSTAEAKPPAAVPPAKTGAAAAPAPAALKGVGWWPAHERNGNTAADHAGPHPAQLRPGAGWTDSPFGGALLLNGSAGFADTGAPVLDTAATDYSVAARVRLDADGFRTAVSLDGRQASVFFLQYVPDYRRFSFSFVNARAIANRVPAPNFGSWYHLVGTYTHADHKLRIFVNGVPAGEVLADNPERPAGNLVIGRGRFQGKATDFWPGAISDVHAFRRALTPAEAAALAKQEPVA</sequence>
<evidence type="ECO:0000256" key="3">
    <source>
        <dbReference type="SAM" id="MobiDB-lite"/>
    </source>
</evidence>
<evidence type="ECO:0000313" key="7">
    <source>
        <dbReference type="Proteomes" id="UP001589887"/>
    </source>
</evidence>
<keyword evidence="4" id="KW-0472">Membrane</keyword>
<feature type="transmembrane region" description="Helical" evidence="4">
    <location>
        <begin position="32"/>
        <end position="55"/>
    </location>
</feature>
<dbReference type="RefSeq" id="WP_394318016.1">
    <property type="nucleotide sequence ID" value="NZ_JBHMQV010000009.1"/>
</dbReference>
<dbReference type="Pfam" id="PF13385">
    <property type="entry name" value="Laminin_G_3"/>
    <property type="match status" value="1"/>
</dbReference>
<keyword evidence="4" id="KW-1133">Transmembrane helix</keyword>